<protein>
    <submittedName>
        <fullName evidence="1">Uncharacterized protein</fullName>
    </submittedName>
</protein>
<organism evidence="1 2">
    <name type="scientific">Catharanthus roseus</name>
    <name type="common">Madagascar periwinkle</name>
    <name type="synonym">Vinca rosea</name>
    <dbReference type="NCBI Taxonomy" id="4058"/>
    <lineage>
        <taxon>Eukaryota</taxon>
        <taxon>Viridiplantae</taxon>
        <taxon>Streptophyta</taxon>
        <taxon>Embryophyta</taxon>
        <taxon>Tracheophyta</taxon>
        <taxon>Spermatophyta</taxon>
        <taxon>Magnoliopsida</taxon>
        <taxon>eudicotyledons</taxon>
        <taxon>Gunneridae</taxon>
        <taxon>Pentapetalae</taxon>
        <taxon>asterids</taxon>
        <taxon>lamiids</taxon>
        <taxon>Gentianales</taxon>
        <taxon>Apocynaceae</taxon>
        <taxon>Rauvolfioideae</taxon>
        <taxon>Vinceae</taxon>
        <taxon>Catharanthinae</taxon>
        <taxon>Catharanthus</taxon>
    </lineage>
</organism>
<evidence type="ECO:0000313" key="2">
    <source>
        <dbReference type="Proteomes" id="UP001060085"/>
    </source>
</evidence>
<comment type="caution">
    <text evidence="1">The sequence shown here is derived from an EMBL/GenBank/DDBJ whole genome shotgun (WGS) entry which is preliminary data.</text>
</comment>
<keyword evidence="2" id="KW-1185">Reference proteome</keyword>
<reference evidence="2" key="1">
    <citation type="journal article" date="2023" name="Nat. Plants">
        <title>Single-cell RNA sequencing provides a high-resolution roadmap for understanding the multicellular compartmentation of specialized metabolism.</title>
        <authorList>
            <person name="Sun S."/>
            <person name="Shen X."/>
            <person name="Li Y."/>
            <person name="Li Y."/>
            <person name="Wang S."/>
            <person name="Li R."/>
            <person name="Zhang H."/>
            <person name="Shen G."/>
            <person name="Guo B."/>
            <person name="Wei J."/>
            <person name="Xu J."/>
            <person name="St-Pierre B."/>
            <person name="Chen S."/>
            <person name="Sun C."/>
        </authorList>
    </citation>
    <scope>NUCLEOTIDE SEQUENCE [LARGE SCALE GENOMIC DNA]</scope>
</reference>
<sequence length="133" mass="15143">MMKENENGTKVEPSSKFNNLPNERPTTDGRPRPTVEGRASKSFEVSSLSPQEPPVKDCKRGKGEEIFVLEKLGNKCSSFSRKFRPFSGKRGLIISSIIMMMLNWRVLVLGDQQERDSHKNKLSRDHNQHSKSI</sequence>
<proteinExistence type="predicted"/>
<dbReference type="EMBL" id="CM044707">
    <property type="protein sequence ID" value="KAI5652287.1"/>
    <property type="molecule type" value="Genomic_DNA"/>
</dbReference>
<evidence type="ECO:0000313" key="1">
    <source>
        <dbReference type="EMBL" id="KAI5652287.1"/>
    </source>
</evidence>
<accession>A0ACB9ZUJ1</accession>
<name>A0ACB9ZUJ1_CATRO</name>
<gene>
    <name evidence="1" type="ORF">M9H77_29474</name>
</gene>
<dbReference type="Proteomes" id="UP001060085">
    <property type="component" value="Linkage Group LG07"/>
</dbReference>